<proteinExistence type="predicted"/>
<dbReference type="Proteomes" id="UP000789525">
    <property type="component" value="Unassembled WGS sequence"/>
</dbReference>
<sequence>MEGSTVHKEHSALEERLKIAGPASSLFSESTQSPFDSLFSSTNTSKTVSDSKSSTQHHDSASSFFENYNSGNEHSTTTTQTNSYYGYSSAPQFESDATSIAQHNTYYNGHYSSVQANGINETSTNQNHDYTGSGHDNSLYATSQYYYSQQQYYYDPSLGYYYDPNHYDPNQNYDSNQNYGPNLNYDSNQNYDQNQTYNPNQTYDPNQTYYPNQTYDPNQAYNSNQAYDSNQTDDLNQTYDPNQTYDSSQYYQYGFESVDKKQDANHIDSHASYSHETIEDTEEKPSEENVKNLVHKLPRLEEKSVATSSEHQIGSLTDIQTNASVEISDNVSSQIDNNGDELTTAVLELSEVPLDLSKVDDKSVIEEIEFEEIEFSVQKERDAEVQKEELAPVKFQELSSVESLDHNLAAVTSVETIELNQDHAQLSVTSIDNENELPQNSTDENNESNGIEVFEEQEVNITHGDDHDIFEYQPRELEIQQKSDVSLDDQLMSTLVKENAQVASDLITLNEQEEINTLAIKEPEKLDDLDDLILGSATSKPSEALNEGIATNAQEELNISREIGEAVDGSSELYQYNYTNSDYSSEQWGTNDANKQYQNYDPNQTSADTNNYGHWGTSDAEKQYQIYDPSQTAVDTNSIIHQCEYGLDQSVVKDSTNASKLDYSYKEYSGYDVRQDVLNDTNIGENQDIPYSYYNSIPGAETVSDNCNVTRESDPPHSEHNAGLGIGTNDYGYYYQNQDSNSNIIDYTTEIHDSTHQYSGYDQSQIAVPTNPNETIEAQGSNYQYSGYEQSQNAISNSLNETALDQSRTAIDGQESIYHYPVYDQSRSANTTPQSNTSPISPTPKLVNCVYPQCTGENNPSAKFCSECGRPVANSSRNTTPATHYGESNYHPKHSMSFPPYALSQGSHSTSSFASFGYHSSSPVSEAQNASGLPPQWQYNTEATSEINDPLGRTKGHPVVAFGFGGKIFTMFPRTVQRFTSSTQNMPITKYAPGVFKINTLKDIISLPGIEEFPGPLLMDNNKGGVKAKKKQVLKYLDDQLKIFEDSLGTFVGEKMEKKKLKDSIIVWNILKIMFENEGALFGSSKVEEAVRSVLVPSVKTRDDDANFTVPADNDFDSQQSSSDSPATPPIVYTVSPEAIDTMQGLLLKGDRVAAINHAMNENLWAHALIIASCVNKEQWKEVVSGFVRHELGSQNSDSPQLNGRESLRVLYSLFAGHGQNSVKHFLPQPTLLNRATYSSATIYPNHQVPNPTNNAQYGSPYSSSAASDSPLENLERWRETLAMILANRSPGDNQAITALGDMLKECGWIHAAHIWYEFWIV</sequence>
<dbReference type="EMBL" id="CAJVPT010005397">
    <property type="protein sequence ID" value="CAG8519639.1"/>
    <property type="molecule type" value="Genomic_DNA"/>
</dbReference>
<name>A0ACA9LE51_9GLOM</name>
<accession>A0ACA9LE51</accession>
<comment type="caution">
    <text evidence="1">The sequence shown here is derived from an EMBL/GenBank/DDBJ whole genome shotgun (WGS) entry which is preliminary data.</text>
</comment>
<gene>
    <name evidence="1" type="ORF">ACOLOM_LOCUS3593</name>
</gene>
<evidence type="ECO:0000313" key="1">
    <source>
        <dbReference type="EMBL" id="CAG8519639.1"/>
    </source>
</evidence>
<evidence type="ECO:0000313" key="2">
    <source>
        <dbReference type="Proteomes" id="UP000789525"/>
    </source>
</evidence>
<reference evidence="1" key="1">
    <citation type="submission" date="2021-06" db="EMBL/GenBank/DDBJ databases">
        <authorList>
            <person name="Kallberg Y."/>
            <person name="Tangrot J."/>
            <person name="Rosling A."/>
        </authorList>
    </citation>
    <scope>NUCLEOTIDE SEQUENCE</scope>
    <source>
        <strain evidence="1">CL356</strain>
    </source>
</reference>
<keyword evidence="2" id="KW-1185">Reference proteome</keyword>
<organism evidence="1 2">
    <name type="scientific">Acaulospora colombiana</name>
    <dbReference type="NCBI Taxonomy" id="27376"/>
    <lineage>
        <taxon>Eukaryota</taxon>
        <taxon>Fungi</taxon>
        <taxon>Fungi incertae sedis</taxon>
        <taxon>Mucoromycota</taxon>
        <taxon>Glomeromycotina</taxon>
        <taxon>Glomeromycetes</taxon>
        <taxon>Diversisporales</taxon>
        <taxon>Acaulosporaceae</taxon>
        <taxon>Acaulospora</taxon>
    </lineage>
</organism>
<protein>
    <submittedName>
        <fullName evidence="1">14042_t:CDS:1</fullName>
    </submittedName>
</protein>